<evidence type="ECO:0000313" key="3">
    <source>
        <dbReference type="Proteomes" id="UP000178820"/>
    </source>
</evidence>
<reference evidence="2 3" key="1">
    <citation type="journal article" date="2016" name="Nat. Commun.">
        <title>Thousands of microbial genomes shed light on interconnected biogeochemical processes in an aquifer system.</title>
        <authorList>
            <person name="Anantharaman K."/>
            <person name="Brown C.T."/>
            <person name="Hug L.A."/>
            <person name="Sharon I."/>
            <person name="Castelle C.J."/>
            <person name="Probst A.J."/>
            <person name="Thomas B.C."/>
            <person name="Singh A."/>
            <person name="Wilkins M.J."/>
            <person name="Karaoz U."/>
            <person name="Brodie E.L."/>
            <person name="Williams K.H."/>
            <person name="Hubbard S.S."/>
            <person name="Banfield J.F."/>
        </authorList>
    </citation>
    <scope>NUCLEOTIDE SEQUENCE [LARGE SCALE GENOMIC DNA]</scope>
</reference>
<keyword evidence="1" id="KW-0812">Transmembrane</keyword>
<accession>A0A1G2I3B5</accession>
<dbReference type="AlphaFoldDB" id="A0A1G2I3B5"/>
<feature type="transmembrane region" description="Helical" evidence="1">
    <location>
        <begin position="21"/>
        <end position="40"/>
    </location>
</feature>
<organism evidence="2 3">
    <name type="scientific">Candidatus Staskawiczbacteria bacterium RIFCSPHIGHO2_02_FULL_42_22</name>
    <dbReference type="NCBI Taxonomy" id="1802207"/>
    <lineage>
        <taxon>Bacteria</taxon>
        <taxon>Candidatus Staskawicziibacteriota</taxon>
    </lineage>
</organism>
<comment type="caution">
    <text evidence="2">The sequence shown here is derived from an EMBL/GenBank/DDBJ whole genome shotgun (WGS) entry which is preliminary data.</text>
</comment>
<evidence type="ECO:0000256" key="1">
    <source>
        <dbReference type="SAM" id="Phobius"/>
    </source>
</evidence>
<keyword evidence="1" id="KW-1133">Transmembrane helix</keyword>
<name>A0A1G2I3B5_9BACT</name>
<protein>
    <submittedName>
        <fullName evidence="2">Uncharacterized protein</fullName>
    </submittedName>
</protein>
<dbReference type="EMBL" id="MHOT01000013">
    <property type="protein sequence ID" value="OGZ69245.1"/>
    <property type="molecule type" value="Genomic_DNA"/>
</dbReference>
<sequence>MDAMEEERSNIIKAITTPLGFFALSLLIVEGFLGITLGFTKVQNQWFYFIGMIIGAMLFILVVLGVWALVWYKPENIVLAGKDYIRLKELDLSRENIDFIEVDESTTKNIDNSIYYDDVYKPDVVVRSKDGYAIWEIKKNK</sequence>
<keyword evidence="1" id="KW-0472">Membrane</keyword>
<evidence type="ECO:0000313" key="2">
    <source>
        <dbReference type="EMBL" id="OGZ69245.1"/>
    </source>
</evidence>
<feature type="transmembrane region" description="Helical" evidence="1">
    <location>
        <begin position="46"/>
        <end position="72"/>
    </location>
</feature>
<dbReference type="STRING" id="1802207.A3D44_00975"/>
<gene>
    <name evidence="2" type="ORF">A3D44_00975</name>
</gene>
<dbReference type="Proteomes" id="UP000178820">
    <property type="component" value="Unassembled WGS sequence"/>
</dbReference>
<proteinExistence type="predicted"/>